<dbReference type="Pfam" id="PF00069">
    <property type="entry name" value="Pkinase"/>
    <property type="match status" value="1"/>
</dbReference>
<name>A0A6A2ZDI4_HIBSY</name>
<evidence type="ECO:0000313" key="3">
    <source>
        <dbReference type="EMBL" id="KAE8690081.1"/>
    </source>
</evidence>
<evidence type="ECO:0000313" key="4">
    <source>
        <dbReference type="Proteomes" id="UP000436088"/>
    </source>
</evidence>
<dbReference type="InterPro" id="IPR011009">
    <property type="entry name" value="Kinase-like_dom_sf"/>
</dbReference>
<dbReference type="InterPro" id="IPR000719">
    <property type="entry name" value="Prot_kinase_dom"/>
</dbReference>
<gene>
    <name evidence="3" type="ORF">F3Y22_tig00110927pilonHSYRG00032</name>
</gene>
<feature type="region of interest" description="Disordered" evidence="1">
    <location>
        <begin position="1"/>
        <end position="23"/>
    </location>
</feature>
<feature type="domain" description="Protein kinase" evidence="2">
    <location>
        <begin position="1"/>
        <end position="159"/>
    </location>
</feature>
<dbReference type="PANTHER" id="PTHR47987">
    <property type="entry name" value="OS08G0249100 PROTEIN"/>
    <property type="match status" value="1"/>
</dbReference>
<proteinExistence type="predicted"/>
<protein>
    <recommendedName>
        <fullName evidence="2">Protein kinase domain-containing protein</fullName>
    </recommendedName>
</protein>
<dbReference type="Gene3D" id="1.10.510.10">
    <property type="entry name" value="Transferase(Phosphotransferase) domain 1"/>
    <property type="match status" value="1"/>
</dbReference>
<sequence length="159" mass="18099">MYEVGPSNQGEPRMTSELGSDEGSAMRWRSRRLVFRPYTTRKEADRKLRVFVRRPLCDFGLATWTSAPSIPFLCKTVKGAFGYLAPEYFQHGKVYDKTDVYAFGVVLLELITGRKPIEEKPLLHRGVTAVAELLDPRLKCKLKNSTQIALLLFGERLFA</sequence>
<dbReference type="Proteomes" id="UP000436088">
    <property type="component" value="Unassembled WGS sequence"/>
</dbReference>
<dbReference type="SUPFAM" id="SSF56112">
    <property type="entry name" value="Protein kinase-like (PK-like)"/>
    <property type="match status" value="1"/>
</dbReference>
<comment type="caution">
    <text evidence="3">The sequence shown here is derived from an EMBL/GenBank/DDBJ whole genome shotgun (WGS) entry which is preliminary data.</text>
</comment>
<dbReference type="InterPro" id="IPR046958">
    <property type="entry name" value="RBK1/2/STUNTED"/>
</dbReference>
<keyword evidence="4" id="KW-1185">Reference proteome</keyword>
<reference evidence="3" key="1">
    <citation type="submission" date="2019-09" db="EMBL/GenBank/DDBJ databases">
        <title>Draft genome information of white flower Hibiscus syriacus.</title>
        <authorList>
            <person name="Kim Y.-M."/>
        </authorList>
    </citation>
    <scope>NUCLEOTIDE SEQUENCE [LARGE SCALE GENOMIC DNA]</scope>
    <source>
        <strain evidence="3">YM2019G1</strain>
    </source>
</reference>
<dbReference type="EMBL" id="VEPZ02001163">
    <property type="protein sequence ID" value="KAE8690081.1"/>
    <property type="molecule type" value="Genomic_DNA"/>
</dbReference>
<dbReference type="GO" id="GO:0005524">
    <property type="term" value="F:ATP binding"/>
    <property type="evidence" value="ECO:0007669"/>
    <property type="project" value="InterPro"/>
</dbReference>
<accession>A0A6A2ZDI4</accession>
<dbReference type="PROSITE" id="PS50011">
    <property type="entry name" value="PROTEIN_KINASE_DOM"/>
    <property type="match status" value="1"/>
</dbReference>
<dbReference type="GO" id="GO:0004672">
    <property type="term" value="F:protein kinase activity"/>
    <property type="evidence" value="ECO:0007669"/>
    <property type="project" value="InterPro"/>
</dbReference>
<dbReference type="PANTHER" id="PTHR47987:SF37">
    <property type="entry name" value="PROTEIN KINASE DOMAIN-CONTAINING PROTEIN"/>
    <property type="match status" value="1"/>
</dbReference>
<organism evidence="3 4">
    <name type="scientific">Hibiscus syriacus</name>
    <name type="common">Rose of Sharon</name>
    <dbReference type="NCBI Taxonomy" id="106335"/>
    <lineage>
        <taxon>Eukaryota</taxon>
        <taxon>Viridiplantae</taxon>
        <taxon>Streptophyta</taxon>
        <taxon>Embryophyta</taxon>
        <taxon>Tracheophyta</taxon>
        <taxon>Spermatophyta</taxon>
        <taxon>Magnoliopsida</taxon>
        <taxon>eudicotyledons</taxon>
        <taxon>Gunneridae</taxon>
        <taxon>Pentapetalae</taxon>
        <taxon>rosids</taxon>
        <taxon>malvids</taxon>
        <taxon>Malvales</taxon>
        <taxon>Malvaceae</taxon>
        <taxon>Malvoideae</taxon>
        <taxon>Hibiscus</taxon>
    </lineage>
</organism>
<dbReference type="AlphaFoldDB" id="A0A6A2ZDI4"/>
<feature type="compositionally biased region" description="Polar residues" evidence="1">
    <location>
        <begin position="1"/>
        <end position="10"/>
    </location>
</feature>
<evidence type="ECO:0000256" key="1">
    <source>
        <dbReference type="SAM" id="MobiDB-lite"/>
    </source>
</evidence>
<evidence type="ECO:0000259" key="2">
    <source>
        <dbReference type="PROSITE" id="PS50011"/>
    </source>
</evidence>